<evidence type="ECO:0000313" key="3">
    <source>
        <dbReference type="WBParaSite" id="PDA_v2.g10723.t1"/>
    </source>
</evidence>
<proteinExistence type="predicted"/>
<dbReference type="Proteomes" id="UP000887578">
    <property type="component" value="Unplaced"/>
</dbReference>
<accession>A0A914P0L9</accession>
<sequence>MAKRSAEAEIADGIPDEPKEKSAKLEANLNVKSDEETPLLDADVEAIKNAAEIEAEEGKEKNDKAEGEHEEDIINENGGVEPIIDEPDDEEGHNNVGHHEGGEEEEEIVQSGEHENEHEEAETEEGETKETSFETATNDLPDISATNDNVEFKVPHLPSKSHVPIVGDTSAAATSDATEENGST</sequence>
<evidence type="ECO:0000256" key="1">
    <source>
        <dbReference type="SAM" id="MobiDB-lite"/>
    </source>
</evidence>
<protein>
    <submittedName>
        <fullName evidence="3">Uncharacterized protein</fullName>
    </submittedName>
</protein>
<feature type="region of interest" description="Disordered" evidence="1">
    <location>
        <begin position="1"/>
        <end position="23"/>
    </location>
</feature>
<organism evidence="2 3">
    <name type="scientific">Panagrolaimus davidi</name>
    <dbReference type="NCBI Taxonomy" id="227884"/>
    <lineage>
        <taxon>Eukaryota</taxon>
        <taxon>Metazoa</taxon>
        <taxon>Ecdysozoa</taxon>
        <taxon>Nematoda</taxon>
        <taxon>Chromadorea</taxon>
        <taxon>Rhabditida</taxon>
        <taxon>Tylenchina</taxon>
        <taxon>Panagrolaimomorpha</taxon>
        <taxon>Panagrolaimoidea</taxon>
        <taxon>Panagrolaimidae</taxon>
        <taxon>Panagrolaimus</taxon>
    </lineage>
</organism>
<evidence type="ECO:0000313" key="2">
    <source>
        <dbReference type="Proteomes" id="UP000887578"/>
    </source>
</evidence>
<reference evidence="3" key="1">
    <citation type="submission" date="2022-11" db="UniProtKB">
        <authorList>
            <consortium name="WormBaseParasite"/>
        </authorList>
    </citation>
    <scope>IDENTIFICATION</scope>
</reference>
<keyword evidence="2" id="KW-1185">Reference proteome</keyword>
<feature type="region of interest" description="Disordered" evidence="1">
    <location>
        <begin position="51"/>
        <end position="184"/>
    </location>
</feature>
<dbReference type="WBParaSite" id="PDA_v2.g10723.t1">
    <property type="protein sequence ID" value="PDA_v2.g10723.t1"/>
    <property type="gene ID" value="PDA_v2.g10723"/>
</dbReference>
<dbReference type="AlphaFoldDB" id="A0A914P0L9"/>
<name>A0A914P0L9_9BILA</name>
<feature type="compositionally biased region" description="Basic and acidic residues" evidence="1">
    <location>
        <begin position="56"/>
        <end position="67"/>
    </location>
</feature>